<dbReference type="Proteomes" id="UP001378960">
    <property type="component" value="Unassembled WGS sequence"/>
</dbReference>
<keyword evidence="7" id="KW-1185">Reference proteome</keyword>
<feature type="compositionally biased region" description="Low complexity" evidence="5">
    <location>
        <begin position="132"/>
        <end position="145"/>
    </location>
</feature>
<organism evidence="6 7">
    <name type="scientific">Pichia kluyveri</name>
    <name type="common">Yeast</name>
    <dbReference type="NCBI Taxonomy" id="36015"/>
    <lineage>
        <taxon>Eukaryota</taxon>
        <taxon>Fungi</taxon>
        <taxon>Dikarya</taxon>
        <taxon>Ascomycota</taxon>
        <taxon>Saccharomycotina</taxon>
        <taxon>Pichiomycetes</taxon>
        <taxon>Pichiales</taxon>
        <taxon>Pichiaceae</taxon>
        <taxon>Pichia</taxon>
    </lineage>
</organism>
<feature type="region of interest" description="Disordered" evidence="5">
    <location>
        <begin position="132"/>
        <end position="152"/>
    </location>
</feature>
<evidence type="ECO:0000256" key="2">
    <source>
        <dbReference type="ARBA" id="ARBA00022679"/>
    </source>
</evidence>
<dbReference type="InterPro" id="IPR038286">
    <property type="entry name" value="IPK_sf"/>
</dbReference>
<comment type="caution">
    <text evidence="6">The sequence shown here is derived from an EMBL/GenBank/DDBJ whole genome shotgun (WGS) entry which is preliminary data.</text>
</comment>
<evidence type="ECO:0000313" key="6">
    <source>
        <dbReference type="EMBL" id="GMM43933.1"/>
    </source>
</evidence>
<dbReference type="PANTHER" id="PTHR12400:SF21">
    <property type="entry name" value="KINASE"/>
    <property type="match status" value="1"/>
</dbReference>
<keyword evidence="3 4" id="KW-0418">Kinase</keyword>
<dbReference type="GO" id="GO:0005634">
    <property type="term" value="C:nucleus"/>
    <property type="evidence" value="ECO:0007669"/>
    <property type="project" value="TreeGrafter"/>
</dbReference>
<dbReference type="AlphaFoldDB" id="A0AAV5QYU1"/>
<evidence type="ECO:0000256" key="3">
    <source>
        <dbReference type="ARBA" id="ARBA00022777"/>
    </source>
</evidence>
<dbReference type="SUPFAM" id="SSF56104">
    <property type="entry name" value="SAICAR synthase-like"/>
    <property type="match status" value="1"/>
</dbReference>
<gene>
    <name evidence="6" type="ORF">DAPK24_005080</name>
</gene>
<dbReference type="EC" id="2.7.-.-" evidence="4"/>
<name>A0AAV5QYU1_PICKL</name>
<accession>A0AAV5QYU1</accession>
<evidence type="ECO:0000256" key="5">
    <source>
        <dbReference type="SAM" id="MobiDB-lite"/>
    </source>
</evidence>
<evidence type="ECO:0000256" key="1">
    <source>
        <dbReference type="ARBA" id="ARBA00007374"/>
    </source>
</evidence>
<reference evidence="6 7" key="1">
    <citation type="journal article" date="2023" name="Elife">
        <title>Identification of key yeast species and microbe-microbe interactions impacting larval growth of Drosophila in the wild.</title>
        <authorList>
            <person name="Mure A."/>
            <person name="Sugiura Y."/>
            <person name="Maeda R."/>
            <person name="Honda K."/>
            <person name="Sakurai N."/>
            <person name="Takahashi Y."/>
            <person name="Watada M."/>
            <person name="Katoh T."/>
            <person name="Gotoh A."/>
            <person name="Gotoh Y."/>
            <person name="Taniguchi I."/>
            <person name="Nakamura K."/>
            <person name="Hayashi T."/>
            <person name="Katayama T."/>
            <person name="Uemura T."/>
            <person name="Hattori Y."/>
        </authorList>
    </citation>
    <scope>NUCLEOTIDE SEQUENCE [LARGE SCALE GENOMIC DNA]</scope>
    <source>
        <strain evidence="6 7">PK-24</strain>
    </source>
</reference>
<evidence type="ECO:0000313" key="7">
    <source>
        <dbReference type="Proteomes" id="UP001378960"/>
    </source>
</evidence>
<proteinExistence type="inferred from homology"/>
<dbReference type="GO" id="GO:0008440">
    <property type="term" value="F:inositol-1,4,5-trisphosphate 3-kinase activity"/>
    <property type="evidence" value="ECO:0007669"/>
    <property type="project" value="TreeGrafter"/>
</dbReference>
<dbReference type="InterPro" id="IPR005522">
    <property type="entry name" value="IPK"/>
</dbReference>
<dbReference type="GO" id="GO:0005737">
    <property type="term" value="C:cytoplasm"/>
    <property type="evidence" value="ECO:0007669"/>
    <property type="project" value="TreeGrafter"/>
</dbReference>
<dbReference type="GO" id="GO:0046854">
    <property type="term" value="P:phosphatidylinositol phosphate biosynthetic process"/>
    <property type="evidence" value="ECO:0007669"/>
    <property type="project" value="TreeGrafter"/>
</dbReference>
<protein>
    <recommendedName>
        <fullName evidence="4">Kinase</fullName>
        <ecNumber evidence="4">2.7.-.-</ecNumber>
    </recommendedName>
</protein>
<feature type="region of interest" description="Disordered" evidence="5">
    <location>
        <begin position="522"/>
        <end position="543"/>
    </location>
</feature>
<keyword evidence="2 4" id="KW-0808">Transferase</keyword>
<dbReference type="GO" id="GO:0032958">
    <property type="term" value="P:inositol phosphate biosynthetic process"/>
    <property type="evidence" value="ECO:0007669"/>
    <property type="project" value="InterPro"/>
</dbReference>
<comment type="similarity">
    <text evidence="1 4">Belongs to the inositol phosphokinase (IPK) family.</text>
</comment>
<sequence>MDHNNIDPSTVDYNSSTNINPSLSTVKSASDSTSPQKLSTKTINNIAGRKAAKSLRLFRGSIADDRSSNEIVYDRSREINIELTHPCTLKELNNEQEDGIDSSSQDIFNSNFIQSITTPQRKQIHSNESLISKSRANSKSSSNSLHEPHSKVTFFEPKNDNKLAEDNNVDPILSVPNQTQNIFPNNKEPESDINNLPVCEPVSSAVYFPHTQPNENSDIKPEHLTAAAEFDHNDTQEIEFFDDELSDKDDLNKNENQTTNKNEKTHSFSTIVDSIENGKINNIIQSKSILDNKHHEERIEDKDEESLFHSSIPNDNNNFVDESVQNLPSDNIKSLEDETKFPLAVELQPFKNKVGGHTAIFKFSHRAVCKALVNRENKWYENIEIAHPELLKFMPKYIGVLNVRYSTLLDDSNEPSDFNESNRLLSTQNDELTLEKNLQEESKDIFNDAPLDKTKSLVDTLPSMTTEAKDNLRFNKAKTLLTDRSNSTKSEEFTFPEVVLQDNIHIVPKSLWSHYKSPKEENLELSISDNRKKDDNSGLTGSTSVNTKLKELVLSEVFAPIKSYTNRARANKRFSHYNNNSAANSRSNSMSTNKTMPRYHRYSTSSISSPIALKFNEHPNDIGRKIPDSITEGCMIDITRNESRNNSIIEPSSVQSDDIKLHYKYRSDSASATENDSLSFPDRETFISNLKKFSNKKDNSENAIVDDDDEEEVMKEEYVTKNAEETNDSIFSMDEEEPVEKNMAIESELNERKQQLLRKHTRFERFILLEDLTSGMLYPCVLDLKMGTRQYGIEAKTSKKYSQRKKCYETTSRELGTRICGMQVWDMKNNAFFNRDKYFGRKVKVGYEFFKSLSRFLYDGISVFSIIKHLPKLIEDMNELIIRFEKLINYRLYGSSILLMYDSGNDHQHRYESTIIVRMIDFAQCVIGGAEVEFSSKTTFPPVHRGEPDVGYLRGLKSLIYYFSLMFKEFTGGYEYNGFEESWELIKKLDRDNYFEHSCEWLDNFDDEASQCPIKINPKPNYDDKYEDVSE</sequence>
<dbReference type="EMBL" id="BTGB01000001">
    <property type="protein sequence ID" value="GMM43933.1"/>
    <property type="molecule type" value="Genomic_DNA"/>
</dbReference>
<dbReference type="Pfam" id="PF03770">
    <property type="entry name" value="IPK"/>
    <property type="match status" value="1"/>
</dbReference>
<evidence type="ECO:0000256" key="4">
    <source>
        <dbReference type="RuleBase" id="RU363090"/>
    </source>
</evidence>
<dbReference type="GO" id="GO:0000824">
    <property type="term" value="F:inositol-1,4,5,6-tetrakisphosphate 3-kinase activity"/>
    <property type="evidence" value="ECO:0007669"/>
    <property type="project" value="TreeGrafter"/>
</dbReference>
<feature type="region of interest" description="Disordered" evidence="5">
    <location>
        <begin position="243"/>
        <end position="263"/>
    </location>
</feature>
<dbReference type="Gene3D" id="3.30.470.160">
    <property type="entry name" value="Inositol polyphosphate kinase"/>
    <property type="match status" value="1"/>
</dbReference>
<dbReference type="PANTHER" id="PTHR12400">
    <property type="entry name" value="INOSITOL POLYPHOSPHATE KINASE"/>
    <property type="match status" value="1"/>
</dbReference>